<dbReference type="Proteomes" id="UP000502608">
    <property type="component" value="Chromosome"/>
</dbReference>
<protein>
    <submittedName>
        <fullName evidence="2">DUF1569 domain-containing protein</fullName>
    </submittedName>
</protein>
<dbReference type="InterPro" id="IPR011463">
    <property type="entry name" value="DUF1569"/>
</dbReference>
<sequence length="181" mass="19970">MINRRQFIIGAITSSAGIVVGGGVIWSRIEPYPLPLTIEQVVVQLNQLMTSSLQTTGAWDLAEIFNHCAQSIEYSMLGYPQLKSPVFQNTIGRIAFASFEAKGKMTHDLAEAIPGAPMLLKAQNSQQAYQRLQQALSAFNAYQGELAPQFAYGYLTKQQYEAAHVMHINNHLSEIAIKQVG</sequence>
<gene>
    <name evidence="2" type="ORF">HBH39_06070</name>
</gene>
<dbReference type="EMBL" id="CP050313">
    <property type="protein sequence ID" value="QIR14108.1"/>
    <property type="molecule type" value="Genomic_DNA"/>
</dbReference>
<keyword evidence="1" id="KW-0812">Transmembrane</keyword>
<keyword evidence="3" id="KW-1185">Reference proteome</keyword>
<evidence type="ECO:0000256" key="1">
    <source>
        <dbReference type="SAM" id="Phobius"/>
    </source>
</evidence>
<evidence type="ECO:0000313" key="3">
    <source>
        <dbReference type="Proteomes" id="UP000502608"/>
    </source>
</evidence>
<reference evidence="2 3" key="1">
    <citation type="submission" date="2020-03" db="EMBL/GenBank/DDBJ databases">
        <title>Complete genome sequence of Shewanella sp.</title>
        <authorList>
            <person name="Kim Y.-S."/>
            <person name="Kim S.-J."/>
            <person name="Jung H.-K."/>
            <person name="Kim K.-H."/>
        </authorList>
    </citation>
    <scope>NUCLEOTIDE SEQUENCE [LARGE SCALE GENOMIC DNA]</scope>
    <source>
        <strain evidence="2 3">PN3F2</strain>
    </source>
</reference>
<dbReference type="RefSeq" id="WP_167676527.1">
    <property type="nucleotide sequence ID" value="NZ_CP050313.1"/>
</dbReference>
<dbReference type="AlphaFoldDB" id="A0A6G9QI78"/>
<organism evidence="2 3">
    <name type="scientific">Shewanella aestuarii</name>
    <dbReference type="NCBI Taxonomy" id="1028752"/>
    <lineage>
        <taxon>Bacteria</taxon>
        <taxon>Pseudomonadati</taxon>
        <taxon>Pseudomonadota</taxon>
        <taxon>Gammaproteobacteria</taxon>
        <taxon>Alteromonadales</taxon>
        <taxon>Shewanellaceae</taxon>
        <taxon>Shewanella</taxon>
    </lineage>
</organism>
<keyword evidence="1" id="KW-0472">Membrane</keyword>
<name>A0A6G9QI78_9GAMM</name>
<evidence type="ECO:0000313" key="2">
    <source>
        <dbReference type="EMBL" id="QIR14108.1"/>
    </source>
</evidence>
<dbReference type="Pfam" id="PF07606">
    <property type="entry name" value="DUF1569"/>
    <property type="match status" value="1"/>
</dbReference>
<accession>A0A6G9QI78</accession>
<dbReference type="KEGG" id="saes:HBH39_06070"/>
<keyword evidence="1" id="KW-1133">Transmembrane helix</keyword>
<proteinExistence type="predicted"/>
<feature type="transmembrane region" description="Helical" evidence="1">
    <location>
        <begin position="7"/>
        <end position="26"/>
    </location>
</feature>